<gene>
    <name evidence="1" type="ORF">PL9214430117</name>
</gene>
<dbReference type="OrthoDB" id="582963at2"/>
<evidence type="ECO:0000313" key="1">
    <source>
        <dbReference type="EMBL" id="CUR32145.1"/>
    </source>
</evidence>
<accession>A0A1J1LKL7</accession>
<sequence>MTAAELKPEDISKIRGETLSTSLTDKERAPDENFFAGISQFFKDAVKAIANSDSWWAKLVKTATLVSNIAGGAFSGALIGSFAGFPGIVIGAAVGGGFAAAGTVFAGYVLQNGNPIAPIYNALNATKNLALAGSALAASFAIQQVTGVTIPQMVSGLLNFGDIIYDFNFDIPDSEIWKQITAIIDSLYGQAGQFLGSSFMRFVLTGIMSPPKVTIDINGLALAYSEYADDKRKELLQGITNFSWVGLNAAKRIGFLFSFLKGRSAVKLAVASMPGLKEINPDFVRLIEGWGDEENPNTKENEIKDWKISTWVESKVDSIADPRIKSFVEGMLDGMKDVIEDDVEEYFEFRYA</sequence>
<dbReference type="STRING" id="671072.PL9214430117"/>
<dbReference type="RefSeq" id="WP_072718903.1">
    <property type="nucleotide sequence ID" value="NZ_LN889796.1"/>
</dbReference>
<protein>
    <submittedName>
        <fullName evidence="1">Uncharacterized protein</fullName>
    </submittedName>
</protein>
<proteinExistence type="predicted"/>
<evidence type="ECO:0000313" key="2">
    <source>
        <dbReference type="Proteomes" id="UP000184315"/>
    </source>
</evidence>
<dbReference type="AlphaFoldDB" id="A0A1J1LKL7"/>
<dbReference type="EMBL" id="CZDF01000148">
    <property type="protein sequence ID" value="CUR32145.1"/>
    <property type="molecule type" value="Genomic_DNA"/>
</dbReference>
<name>A0A1J1LKL7_9CYAN</name>
<keyword evidence="2" id="KW-1185">Reference proteome</keyword>
<organism evidence="1 2">
    <name type="scientific">Planktothrix tepida PCC 9214</name>
    <dbReference type="NCBI Taxonomy" id="671072"/>
    <lineage>
        <taxon>Bacteria</taxon>
        <taxon>Bacillati</taxon>
        <taxon>Cyanobacteriota</taxon>
        <taxon>Cyanophyceae</taxon>
        <taxon>Oscillatoriophycideae</taxon>
        <taxon>Oscillatoriales</taxon>
        <taxon>Microcoleaceae</taxon>
        <taxon>Planktothrix</taxon>
    </lineage>
</organism>
<dbReference type="Proteomes" id="UP000184315">
    <property type="component" value="Unassembled WGS sequence"/>
</dbReference>
<reference evidence="2" key="1">
    <citation type="submission" date="2015-10" db="EMBL/GenBank/DDBJ databases">
        <authorList>
            <person name="Regsiter A."/>
            <person name="william w."/>
        </authorList>
    </citation>
    <scope>NUCLEOTIDE SEQUENCE [LARGE SCALE GENOMIC DNA]</scope>
</reference>